<dbReference type="RefSeq" id="WP_326075232.1">
    <property type="nucleotide sequence ID" value="NZ_JARLKY010000090.1"/>
</dbReference>
<organism evidence="2 3">
    <name type="scientific">Paenibacillus alba</name>
    <dbReference type="NCBI Taxonomy" id="1197127"/>
    <lineage>
        <taxon>Bacteria</taxon>
        <taxon>Bacillati</taxon>
        <taxon>Bacillota</taxon>
        <taxon>Bacilli</taxon>
        <taxon>Bacillales</taxon>
        <taxon>Paenibacillaceae</taxon>
        <taxon>Paenibacillus</taxon>
    </lineage>
</organism>
<evidence type="ECO:0000256" key="1">
    <source>
        <dbReference type="SAM" id="MobiDB-lite"/>
    </source>
</evidence>
<accession>A0ABU6GF12</accession>
<gene>
    <name evidence="2" type="ORF">P4I72_29620</name>
</gene>
<dbReference type="EMBL" id="JARLKY010000090">
    <property type="protein sequence ID" value="MEC0231264.1"/>
    <property type="molecule type" value="Genomic_DNA"/>
</dbReference>
<proteinExistence type="predicted"/>
<protein>
    <recommendedName>
        <fullName evidence="4">CopG family transcriptional regulator</fullName>
    </recommendedName>
</protein>
<feature type="region of interest" description="Disordered" evidence="1">
    <location>
        <begin position="1"/>
        <end position="48"/>
    </location>
</feature>
<evidence type="ECO:0000313" key="3">
    <source>
        <dbReference type="Proteomes" id="UP001338137"/>
    </source>
</evidence>
<reference evidence="2 3" key="1">
    <citation type="submission" date="2023-03" db="EMBL/GenBank/DDBJ databases">
        <title>Bacillus Genome Sequencing.</title>
        <authorList>
            <person name="Dunlap C."/>
        </authorList>
    </citation>
    <scope>NUCLEOTIDE SEQUENCE [LARGE SCALE GENOMIC DNA]</scope>
    <source>
        <strain evidence="2 3">BD-533</strain>
    </source>
</reference>
<dbReference type="Proteomes" id="UP001338137">
    <property type="component" value="Unassembled WGS sequence"/>
</dbReference>
<sequence>MSKLDDIKNKVRGGSSQGVHSSFIGESNIIQEDKKANSQQIDTSKTKSEFVTPLLPPEKREKKKKFEELYSRDTVWFKNELKQQIAEASEGERGEKTRIINEALEEYFKKRGR</sequence>
<evidence type="ECO:0000313" key="2">
    <source>
        <dbReference type="EMBL" id="MEC0231264.1"/>
    </source>
</evidence>
<keyword evidence="3" id="KW-1185">Reference proteome</keyword>
<name>A0ABU6GF12_9BACL</name>
<evidence type="ECO:0008006" key="4">
    <source>
        <dbReference type="Google" id="ProtNLM"/>
    </source>
</evidence>
<comment type="caution">
    <text evidence="2">The sequence shown here is derived from an EMBL/GenBank/DDBJ whole genome shotgun (WGS) entry which is preliminary data.</text>
</comment>
<feature type="compositionally biased region" description="Polar residues" evidence="1">
    <location>
        <begin position="17"/>
        <end position="30"/>
    </location>
</feature>